<dbReference type="PANTHER" id="PTHR40763:SF5">
    <property type="entry name" value="MEMBRANE PROTEIN"/>
    <property type="match status" value="1"/>
</dbReference>
<dbReference type="STRING" id="1090615.SAMN04515671_1192"/>
<reference evidence="2 3" key="1">
    <citation type="submission" date="2016-10" db="EMBL/GenBank/DDBJ databases">
        <authorList>
            <person name="de Groot N.N."/>
        </authorList>
    </citation>
    <scope>NUCLEOTIDE SEQUENCE [LARGE SCALE GENOMIC DNA]</scope>
    <source>
        <strain evidence="3">P4-7,KCTC 19426,CECT 7604</strain>
    </source>
</reference>
<dbReference type="RefSeq" id="WP_090475059.1">
    <property type="nucleotide sequence ID" value="NZ_LT629710.1"/>
</dbReference>
<evidence type="ECO:0000313" key="3">
    <source>
        <dbReference type="Proteomes" id="UP000198741"/>
    </source>
</evidence>
<proteinExistence type="predicted"/>
<dbReference type="EMBL" id="LT629710">
    <property type="protein sequence ID" value="SDO51749.1"/>
    <property type="molecule type" value="Genomic_DNA"/>
</dbReference>
<name>A0A1H0K787_9ACTN</name>
<dbReference type="Proteomes" id="UP000198741">
    <property type="component" value="Chromosome I"/>
</dbReference>
<dbReference type="InterPro" id="IPR012551">
    <property type="entry name" value="DUF1707_SHOCT-like"/>
</dbReference>
<dbReference type="AlphaFoldDB" id="A0A1H0K787"/>
<evidence type="ECO:0000313" key="2">
    <source>
        <dbReference type="EMBL" id="SDO51749.1"/>
    </source>
</evidence>
<dbReference type="OrthoDB" id="4772576at2"/>
<dbReference type="Pfam" id="PF08044">
    <property type="entry name" value="DUF1707"/>
    <property type="match status" value="1"/>
</dbReference>
<keyword evidence="3" id="KW-1185">Reference proteome</keyword>
<gene>
    <name evidence="2" type="ORF">SAMN04515671_1192</name>
</gene>
<protein>
    <recommendedName>
        <fullName evidence="1">DUF1707 domain-containing protein</fullName>
    </recommendedName>
</protein>
<feature type="domain" description="DUF1707" evidence="1">
    <location>
        <begin position="11"/>
        <end position="63"/>
    </location>
</feature>
<sequence length="215" mass="22512">MTGPGIDPKQLRVSDDERSHVLALLEKATGRGLIDLAEYSRRSEQVIVSRTRADLNAVLVDLPGLKLAGRSVSDATTATRRTDAVGPGYSGAPAARAAPVMELTGWGSRSFRGHWLVPAHIVIGGFGASTRLDFSQATLTSSSVVVEFRSNFGGSTELVLPRGGTVRFDGLTMRGGSVNNKIPPGGGGVLDLHLTGLKTGGSISVRHPRAGLFGR</sequence>
<organism evidence="2 3">
    <name type="scientific">Nakamurella panacisegetis</name>
    <dbReference type="NCBI Taxonomy" id="1090615"/>
    <lineage>
        <taxon>Bacteria</taxon>
        <taxon>Bacillati</taxon>
        <taxon>Actinomycetota</taxon>
        <taxon>Actinomycetes</taxon>
        <taxon>Nakamurellales</taxon>
        <taxon>Nakamurellaceae</taxon>
        <taxon>Nakamurella</taxon>
    </lineage>
</organism>
<accession>A0A1H0K787</accession>
<dbReference type="PANTHER" id="PTHR40763">
    <property type="entry name" value="MEMBRANE PROTEIN-RELATED"/>
    <property type="match status" value="1"/>
</dbReference>
<evidence type="ECO:0000259" key="1">
    <source>
        <dbReference type="Pfam" id="PF08044"/>
    </source>
</evidence>